<evidence type="ECO:0000259" key="3">
    <source>
        <dbReference type="PROSITE" id="PS51832"/>
    </source>
</evidence>
<evidence type="ECO:0000313" key="4">
    <source>
        <dbReference type="EMBL" id="OFC72080.1"/>
    </source>
</evidence>
<dbReference type="InterPro" id="IPR052020">
    <property type="entry name" value="Cyclic_di-GMP/3'3'-cGAMP_PDE"/>
</dbReference>
<dbReference type="PANTHER" id="PTHR45228">
    <property type="entry name" value="CYCLIC DI-GMP PHOSPHODIESTERASE TM_0186-RELATED"/>
    <property type="match status" value="1"/>
</dbReference>
<dbReference type="GO" id="GO:0008081">
    <property type="term" value="F:phosphoric diester hydrolase activity"/>
    <property type="evidence" value="ECO:0007669"/>
    <property type="project" value="UniProtKB-ARBA"/>
</dbReference>
<feature type="domain" description="HD-GYP" evidence="3">
    <location>
        <begin position="140"/>
        <end position="337"/>
    </location>
</feature>
<dbReference type="STRING" id="1656094.BFC18_05105"/>
<dbReference type="SMART" id="SM00471">
    <property type="entry name" value="HDc"/>
    <property type="match status" value="1"/>
</dbReference>
<dbReference type="Gene3D" id="1.10.3210.10">
    <property type="entry name" value="Hypothetical protein af1432"/>
    <property type="match status" value="1"/>
</dbReference>
<comment type="caution">
    <text evidence="4">The sequence shown here is derived from an EMBL/GenBank/DDBJ whole genome shotgun (WGS) entry which is preliminary data.</text>
</comment>
<dbReference type="SUPFAM" id="SSF52172">
    <property type="entry name" value="CheY-like"/>
    <property type="match status" value="1"/>
</dbReference>
<dbReference type="InterPro" id="IPR003607">
    <property type="entry name" value="HD/PDEase_dom"/>
</dbReference>
<feature type="modified residue" description="4-aspartylphosphate" evidence="1">
    <location>
        <position position="53"/>
    </location>
</feature>
<evidence type="ECO:0000313" key="5">
    <source>
        <dbReference type="Proteomes" id="UP000175691"/>
    </source>
</evidence>
<name>A0A1E7ZF27_9ALTE</name>
<keyword evidence="1" id="KW-0597">Phosphoprotein</keyword>
<dbReference type="CDD" id="cd00077">
    <property type="entry name" value="HDc"/>
    <property type="match status" value="1"/>
</dbReference>
<dbReference type="GO" id="GO:0000160">
    <property type="term" value="P:phosphorelay signal transduction system"/>
    <property type="evidence" value="ECO:0007669"/>
    <property type="project" value="InterPro"/>
</dbReference>
<dbReference type="Gene3D" id="3.40.50.2300">
    <property type="match status" value="1"/>
</dbReference>
<sequence length="354" mass="39157">MKEFSVLVVDDEPANIDILKDILIQHYQVKVAPSGEIALKIVAKATPDLILLDIMMPDLDGLEVCRQLKANPKTAGIPVIFVTALGQGEDEERGFEVGAVDYIAKPIVPALVLARVKTHIALAHQQRQTEREVEMRTRELAQSQLSAISMLAAAGHYNDNDTGLHIWRMAAYARELAQAIGWSAERAKLLEFAAPMHDTGKIGIPDAILKAPRRLTEEEMVVMRTHARIGYEILNNSDAVLFKLAAEVALTHHEKWDGSGYPSGLKGDAIPESGRIVAIADVFDALTMVRPYKKAWSEEDAFDYIQSQAGSHFDPDMVSTFLNIRSQILAIKHKADEVSEQHDSSALTMRFVDD</sequence>
<dbReference type="PROSITE" id="PS50110">
    <property type="entry name" value="RESPONSE_REGULATORY"/>
    <property type="match status" value="1"/>
</dbReference>
<dbReference type="AlphaFoldDB" id="A0A1E7ZF27"/>
<organism evidence="4 5">
    <name type="scientific">Alteromonas confluentis</name>
    <dbReference type="NCBI Taxonomy" id="1656094"/>
    <lineage>
        <taxon>Bacteria</taxon>
        <taxon>Pseudomonadati</taxon>
        <taxon>Pseudomonadota</taxon>
        <taxon>Gammaproteobacteria</taxon>
        <taxon>Alteromonadales</taxon>
        <taxon>Alteromonadaceae</taxon>
        <taxon>Alteromonas/Salinimonas group</taxon>
        <taxon>Alteromonas</taxon>
    </lineage>
</organism>
<proteinExistence type="predicted"/>
<feature type="domain" description="Response regulatory" evidence="2">
    <location>
        <begin position="5"/>
        <end position="120"/>
    </location>
</feature>
<evidence type="ECO:0000256" key="1">
    <source>
        <dbReference type="PROSITE-ProRule" id="PRU00169"/>
    </source>
</evidence>
<dbReference type="OrthoDB" id="9802066at2"/>
<dbReference type="RefSeq" id="WP_070123862.1">
    <property type="nucleotide sequence ID" value="NZ_MDHN01000008.1"/>
</dbReference>
<dbReference type="InterPro" id="IPR037522">
    <property type="entry name" value="HD_GYP_dom"/>
</dbReference>
<dbReference type="Proteomes" id="UP000175691">
    <property type="component" value="Unassembled WGS sequence"/>
</dbReference>
<reference evidence="4 5" key="1">
    <citation type="submission" date="2016-08" db="EMBL/GenBank/DDBJ databases">
        <authorList>
            <person name="Seilhamer J.J."/>
        </authorList>
    </citation>
    <scope>NUCLEOTIDE SEQUENCE [LARGE SCALE GENOMIC DNA]</scope>
    <source>
        <strain evidence="4 5">KCTC 42603</strain>
    </source>
</reference>
<dbReference type="PROSITE" id="PS51832">
    <property type="entry name" value="HD_GYP"/>
    <property type="match status" value="1"/>
</dbReference>
<gene>
    <name evidence="4" type="ORF">BFC18_05105</name>
</gene>
<dbReference type="CDD" id="cd19920">
    <property type="entry name" value="REC_PA4781-like"/>
    <property type="match status" value="1"/>
</dbReference>
<dbReference type="Pfam" id="PF13487">
    <property type="entry name" value="HD_5"/>
    <property type="match status" value="1"/>
</dbReference>
<evidence type="ECO:0000259" key="2">
    <source>
        <dbReference type="PROSITE" id="PS50110"/>
    </source>
</evidence>
<dbReference type="SMART" id="SM00448">
    <property type="entry name" value="REC"/>
    <property type="match status" value="1"/>
</dbReference>
<keyword evidence="5" id="KW-1185">Reference proteome</keyword>
<protein>
    <submittedName>
        <fullName evidence="4">Two-component system response regulator</fullName>
    </submittedName>
</protein>
<dbReference type="InterPro" id="IPR001789">
    <property type="entry name" value="Sig_transdc_resp-reg_receiver"/>
</dbReference>
<dbReference type="PANTHER" id="PTHR45228:SF5">
    <property type="entry name" value="CYCLIC DI-GMP PHOSPHODIESTERASE VC_1348-RELATED"/>
    <property type="match status" value="1"/>
</dbReference>
<dbReference type="EMBL" id="MDHN01000008">
    <property type="protein sequence ID" value="OFC72080.1"/>
    <property type="molecule type" value="Genomic_DNA"/>
</dbReference>
<dbReference type="SUPFAM" id="SSF109604">
    <property type="entry name" value="HD-domain/PDEase-like"/>
    <property type="match status" value="1"/>
</dbReference>
<accession>A0A1E7ZF27</accession>
<dbReference type="Pfam" id="PF00072">
    <property type="entry name" value="Response_reg"/>
    <property type="match status" value="1"/>
</dbReference>
<dbReference type="InterPro" id="IPR011006">
    <property type="entry name" value="CheY-like_superfamily"/>
</dbReference>